<comment type="caution">
    <text evidence="1">The sequence shown here is derived from an EMBL/GenBank/DDBJ whole genome shotgun (WGS) entry which is preliminary data.</text>
</comment>
<dbReference type="InterPro" id="IPR036291">
    <property type="entry name" value="NAD(P)-bd_dom_sf"/>
</dbReference>
<evidence type="ECO:0000313" key="2">
    <source>
        <dbReference type="Proteomes" id="UP001500767"/>
    </source>
</evidence>
<dbReference type="Gene3D" id="3.40.50.10860">
    <property type="entry name" value="Leucine Dehydrogenase, chain A, domain 1"/>
    <property type="match status" value="1"/>
</dbReference>
<dbReference type="InterPro" id="IPR022893">
    <property type="entry name" value="Shikimate_DH_fam"/>
</dbReference>
<keyword evidence="2" id="KW-1185">Reference proteome</keyword>
<dbReference type="Gene3D" id="3.40.50.720">
    <property type="entry name" value="NAD(P)-binding Rossmann-like Domain"/>
    <property type="match status" value="1"/>
</dbReference>
<dbReference type="Proteomes" id="UP001500767">
    <property type="component" value="Unassembled WGS sequence"/>
</dbReference>
<gene>
    <name evidence="1" type="ORF">GCM10022197_20870</name>
</gene>
<proteinExistence type="predicted"/>
<protein>
    <submittedName>
        <fullName evidence="1">Shikimate dehydrogenase</fullName>
    </submittedName>
</protein>
<dbReference type="PANTHER" id="PTHR21089:SF1">
    <property type="entry name" value="BIFUNCTIONAL 3-DEHYDROQUINATE DEHYDRATASE_SHIKIMATE DEHYDROGENASE, CHLOROPLASTIC"/>
    <property type="match status" value="1"/>
</dbReference>
<dbReference type="SUPFAM" id="SSF51735">
    <property type="entry name" value="NAD(P)-binding Rossmann-fold domains"/>
    <property type="match status" value="1"/>
</dbReference>
<accession>A0ABP6XD61</accession>
<organism evidence="1 2">
    <name type="scientific">Microlunatus spumicola</name>
    <dbReference type="NCBI Taxonomy" id="81499"/>
    <lineage>
        <taxon>Bacteria</taxon>
        <taxon>Bacillati</taxon>
        <taxon>Actinomycetota</taxon>
        <taxon>Actinomycetes</taxon>
        <taxon>Propionibacteriales</taxon>
        <taxon>Propionibacteriaceae</taxon>
        <taxon>Microlunatus</taxon>
    </lineage>
</organism>
<dbReference type="PANTHER" id="PTHR21089">
    <property type="entry name" value="SHIKIMATE DEHYDROGENASE"/>
    <property type="match status" value="1"/>
</dbReference>
<dbReference type="EMBL" id="BAAAYR010000002">
    <property type="protein sequence ID" value="GAA3564961.1"/>
    <property type="molecule type" value="Genomic_DNA"/>
</dbReference>
<reference evidence="2" key="1">
    <citation type="journal article" date="2019" name="Int. J. Syst. Evol. Microbiol.">
        <title>The Global Catalogue of Microorganisms (GCM) 10K type strain sequencing project: providing services to taxonomists for standard genome sequencing and annotation.</title>
        <authorList>
            <consortium name="The Broad Institute Genomics Platform"/>
            <consortium name="The Broad Institute Genome Sequencing Center for Infectious Disease"/>
            <person name="Wu L."/>
            <person name="Ma J."/>
        </authorList>
    </citation>
    <scope>NUCLEOTIDE SEQUENCE [LARGE SCALE GENOMIC DNA]</scope>
    <source>
        <strain evidence="2">JCM 16540</strain>
    </source>
</reference>
<dbReference type="RefSeq" id="WP_204910727.1">
    <property type="nucleotide sequence ID" value="NZ_BAAAYR010000002.1"/>
</dbReference>
<sequence length="310" mass="32509">MSGAGGDGLRMGFVGVSTGGSSILKVFPLWADVLDLPTRTLVGHDVALDAPPERYRELVSAIAADPEELGALVTTHKVAVHDAAYDLFDELDADAEAFGEVSCISKRDGRLVGSAKDPLTARLALEEFLPPDHFARTGATALVLGSGGAGTALSQQLGVRTDRPGAVVCTALDDRSLDHARAVHERSGVPAGLVRYVRTEGSADVGAIVATLPPGSLVVNATGMGKDRPGSPLPSDSLLPEGGYVWDFNYRGSLEVLAQALAQQQERGLHVEDGWRYFVHGWSQAVAEVFDVPMPPETVAELAHAAAGTR</sequence>
<name>A0ABP6XD61_9ACTN</name>
<evidence type="ECO:0000313" key="1">
    <source>
        <dbReference type="EMBL" id="GAA3564961.1"/>
    </source>
</evidence>